<gene>
    <name evidence="2" type="ORF">WMO39_09935</name>
</gene>
<reference evidence="2 3" key="1">
    <citation type="submission" date="2024-03" db="EMBL/GenBank/DDBJ databases">
        <title>Human intestinal bacterial collection.</title>
        <authorList>
            <person name="Pauvert C."/>
            <person name="Hitch T.C.A."/>
            <person name="Clavel T."/>
        </authorList>
    </citation>
    <scope>NUCLEOTIDE SEQUENCE [LARGE SCALE GENOMIC DNA]</scope>
    <source>
        <strain evidence="2 3">CLA-JM-H38</strain>
    </source>
</reference>
<protein>
    <recommendedName>
        <fullName evidence="4">NlpC/P60 domain-containing protein</fullName>
    </recommendedName>
</protein>
<comment type="caution">
    <text evidence="2">The sequence shown here is derived from an EMBL/GenBank/DDBJ whole genome shotgun (WGS) entry which is preliminary data.</text>
</comment>
<keyword evidence="3" id="KW-1185">Reference proteome</keyword>
<dbReference type="RefSeq" id="WP_117950035.1">
    <property type="nucleotide sequence ID" value="NZ_JBBMEZ010000032.1"/>
</dbReference>
<organism evidence="2 3">
    <name type="scientific">Ruminococcoides intestinale</name>
    <dbReference type="NCBI Taxonomy" id="3133162"/>
    <lineage>
        <taxon>Bacteria</taxon>
        <taxon>Bacillati</taxon>
        <taxon>Bacillota</taxon>
        <taxon>Clostridia</taxon>
        <taxon>Eubacteriales</taxon>
        <taxon>Oscillospiraceae</taxon>
        <taxon>Ruminococcoides</taxon>
    </lineage>
</organism>
<sequence>MSATIGAALKKIAVSLLTDKKVLKTISGIVIGIIIVVVMPIIAVISIFNGSMNIDTDKLNQSIQQNISDEQMEKFQLINDTMSEVETQLDKKKLSDCNTQAEVIYLFFLSDKSKDKDFVKNFVSCFKKNQSDEDLIKAVNAKFGTEIEYAEFQKMMQSIKGAEISMSGFTDKTTKNNLDLVRWCENAYKNGWGYVYGGYGQICTKQYLDQQASLYPGNNEAGGEMRTIGEKWFGKRVVDCIGLIKSYAWYNDDTGEIVAGSNGFTDCGANTIWNNVKEGGAISTMPDIPGLAVWMDGHIGVYVGNGEVVEAQGTAYGVVKTQLKNRGWTKWMKIPNIKYIEDKESKK</sequence>
<keyword evidence="1" id="KW-0472">Membrane</keyword>
<dbReference type="SUPFAM" id="SSF54001">
    <property type="entry name" value="Cysteine proteinases"/>
    <property type="match status" value="1"/>
</dbReference>
<accession>A0ABV1FB88</accession>
<keyword evidence="1" id="KW-1133">Transmembrane helix</keyword>
<dbReference type="EMBL" id="JBBMEZ010000032">
    <property type="protein sequence ID" value="MEQ2470639.1"/>
    <property type="molecule type" value="Genomic_DNA"/>
</dbReference>
<name>A0ABV1FB88_9FIRM</name>
<evidence type="ECO:0000313" key="2">
    <source>
        <dbReference type="EMBL" id="MEQ2470639.1"/>
    </source>
</evidence>
<dbReference type="Proteomes" id="UP001490816">
    <property type="component" value="Unassembled WGS sequence"/>
</dbReference>
<feature type="transmembrane region" description="Helical" evidence="1">
    <location>
        <begin position="26"/>
        <end position="48"/>
    </location>
</feature>
<evidence type="ECO:0008006" key="4">
    <source>
        <dbReference type="Google" id="ProtNLM"/>
    </source>
</evidence>
<evidence type="ECO:0000313" key="3">
    <source>
        <dbReference type="Proteomes" id="UP001490816"/>
    </source>
</evidence>
<keyword evidence="1" id="KW-0812">Transmembrane</keyword>
<evidence type="ECO:0000256" key="1">
    <source>
        <dbReference type="SAM" id="Phobius"/>
    </source>
</evidence>
<proteinExistence type="predicted"/>
<dbReference type="InterPro" id="IPR038765">
    <property type="entry name" value="Papain-like_cys_pep_sf"/>
</dbReference>
<dbReference type="Gene3D" id="3.90.1720.10">
    <property type="entry name" value="endopeptidase domain like (from Nostoc punctiforme)"/>
    <property type="match status" value="1"/>
</dbReference>